<evidence type="ECO:0000259" key="8">
    <source>
        <dbReference type="Pfam" id="PF01061"/>
    </source>
</evidence>
<proteinExistence type="predicted"/>
<evidence type="ECO:0000256" key="6">
    <source>
        <dbReference type="ARBA" id="ARBA00023136"/>
    </source>
</evidence>
<keyword evidence="3" id="KW-1003">Cell membrane</keyword>
<evidence type="ECO:0000256" key="7">
    <source>
        <dbReference type="SAM" id="Phobius"/>
    </source>
</evidence>
<reference evidence="9" key="1">
    <citation type="journal article" date="2013" name="Environ. Microbiol.">
        <title>Microbiota from the distal guts of lean and obese adolescents exhibit partial functional redundancy besides clear differences in community structure.</title>
        <authorList>
            <person name="Ferrer M."/>
            <person name="Ruiz A."/>
            <person name="Lanza F."/>
            <person name="Haange S.B."/>
            <person name="Oberbach A."/>
            <person name="Till H."/>
            <person name="Bargiela R."/>
            <person name="Campoy C."/>
            <person name="Segura M.T."/>
            <person name="Richter M."/>
            <person name="von Bergen M."/>
            <person name="Seifert J."/>
            <person name="Suarez A."/>
        </authorList>
    </citation>
    <scope>NUCLEOTIDE SEQUENCE</scope>
</reference>
<keyword evidence="6 7" id="KW-0472">Membrane</keyword>
<comment type="subcellular location">
    <subcellularLocation>
        <location evidence="1">Cell inner membrane</location>
        <topology evidence="1">Multi-pass membrane protein</topology>
    </subcellularLocation>
</comment>
<evidence type="ECO:0000256" key="3">
    <source>
        <dbReference type="ARBA" id="ARBA00022475"/>
    </source>
</evidence>
<dbReference type="EMBL" id="AJWY01002499">
    <property type="protein sequence ID" value="EKC78184.1"/>
    <property type="molecule type" value="Genomic_DNA"/>
</dbReference>
<keyword evidence="4 7" id="KW-0812">Transmembrane</keyword>
<feature type="domain" description="ABC-2 type transporter transmembrane" evidence="8">
    <location>
        <begin position="24"/>
        <end position="93"/>
    </location>
</feature>
<dbReference type="InterPro" id="IPR013525">
    <property type="entry name" value="ABC2_TM"/>
</dbReference>
<comment type="caution">
    <text evidence="9">The sequence shown here is derived from an EMBL/GenBank/DDBJ whole genome shotgun (WGS) entry which is preliminary data.</text>
</comment>
<dbReference type="AlphaFoldDB" id="K1UDX4"/>
<name>K1UDX4_9ZZZZ</name>
<keyword evidence="5 7" id="KW-1133">Transmembrane helix</keyword>
<dbReference type="Pfam" id="PF01061">
    <property type="entry name" value="ABC2_membrane"/>
    <property type="match status" value="1"/>
</dbReference>
<evidence type="ECO:0000256" key="2">
    <source>
        <dbReference type="ARBA" id="ARBA00022448"/>
    </source>
</evidence>
<dbReference type="GO" id="GO:0015920">
    <property type="term" value="P:lipopolysaccharide transport"/>
    <property type="evidence" value="ECO:0007669"/>
    <property type="project" value="TreeGrafter"/>
</dbReference>
<evidence type="ECO:0000256" key="4">
    <source>
        <dbReference type="ARBA" id="ARBA00022692"/>
    </source>
</evidence>
<dbReference type="GO" id="GO:0005886">
    <property type="term" value="C:plasma membrane"/>
    <property type="evidence" value="ECO:0007669"/>
    <property type="project" value="UniProtKB-SubCell"/>
</dbReference>
<evidence type="ECO:0000313" key="9">
    <source>
        <dbReference type="EMBL" id="EKC78184.1"/>
    </source>
</evidence>
<accession>K1UDX4</accession>
<dbReference type="GO" id="GO:0140359">
    <property type="term" value="F:ABC-type transporter activity"/>
    <property type="evidence" value="ECO:0007669"/>
    <property type="project" value="InterPro"/>
</dbReference>
<sequence length="95" mass="11246">MAETMQVSAQRAWTHLKKYQPLIHELVSRDLKVKYRRSFLGYIWSILNPLLMMLLQSIIFSYMFRNDIPNFPLYLICGNTLFTFFNETTSMGLTS</sequence>
<evidence type="ECO:0000256" key="1">
    <source>
        <dbReference type="ARBA" id="ARBA00004429"/>
    </source>
</evidence>
<dbReference type="PANTHER" id="PTHR30413:SF8">
    <property type="entry name" value="TRANSPORT PERMEASE PROTEIN"/>
    <property type="match status" value="1"/>
</dbReference>
<feature type="transmembrane region" description="Helical" evidence="7">
    <location>
        <begin position="39"/>
        <end position="64"/>
    </location>
</feature>
<keyword evidence="2" id="KW-0813">Transport</keyword>
<protein>
    <submittedName>
        <fullName evidence="9">ABC transporter integral membrane subunit</fullName>
    </submittedName>
</protein>
<feature type="non-terminal residue" evidence="9">
    <location>
        <position position="95"/>
    </location>
</feature>
<organism evidence="9">
    <name type="scientific">human gut metagenome</name>
    <dbReference type="NCBI Taxonomy" id="408170"/>
    <lineage>
        <taxon>unclassified sequences</taxon>
        <taxon>metagenomes</taxon>
        <taxon>organismal metagenomes</taxon>
    </lineage>
</organism>
<gene>
    <name evidence="9" type="ORF">LEA_03773</name>
</gene>
<dbReference type="PANTHER" id="PTHR30413">
    <property type="entry name" value="INNER MEMBRANE TRANSPORT PERMEASE"/>
    <property type="match status" value="1"/>
</dbReference>
<evidence type="ECO:0000256" key="5">
    <source>
        <dbReference type="ARBA" id="ARBA00022989"/>
    </source>
</evidence>